<evidence type="ECO:0000313" key="2">
    <source>
        <dbReference type="Proteomes" id="UP000050794"/>
    </source>
</evidence>
<keyword evidence="2" id="KW-1185">Reference proteome</keyword>
<dbReference type="WBParaSite" id="TCNE_0000510301-mRNA-1">
    <property type="protein sequence ID" value="TCNE_0000510301-mRNA-1"/>
    <property type="gene ID" value="TCNE_0000510301"/>
</dbReference>
<dbReference type="Proteomes" id="UP000050794">
    <property type="component" value="Unassembled WGS sequence"/>
</dbReference>
<sequence length="47" mass="5565">MEKGEADVEQWRKNTFPDPRTEQKLMKENVKLAWEISAELAVYMPAR</sequence>
<evidence type="ECO:0000313" key="1">
    <source>
        <dbReference type="EMBL" id="VDM34127.1"/>
    </source>
</evidence>
<proteinExistence type="predicted"/>
<reference evidence="3" key="1">
    <citation type="submission" date="2016-06" db="UniProtKB">
        <authorList>
            <consortium name="WormBaseParasite"/>
        </authorList>
    </citation>
    <scope>IDENTIFICATION</scope>
</reference>
<dbReference type="AlphaFoldDB" id="A0A183U9D3"/>
<name>A0A183U9D3_TOXCA</name>
<gene>
    <name evidence="1" type="ORF">TCNE_LOCUS5103</name>
</gene>
<evidence type="ECO:0000313" key="3">
    <source>
        <dbReference type="WBParaSite" id="TCNE_0000510301-mRNA-1"/>
    </source>
</evidence>
<protein>
    <submittedName>
        <fullName evidence="3">Trimethylamine methyltransferase</fullName>
    </submittedName>
</protein>
<organism evidence="2 3">
    <name type="scientific">Toxocara canis</name>
    <name type="common">Canine roundworm</name>
    <dbReference type="NCBI Taxonomy" id="6265"/>
    <lineage>
        <taxon>Eukaryota</taxon>
        <taxon>Metazoa</taxon>
        <taxon>Ecdysozoa</taxon>
        <taxon>Nematoda</taxon>
        <taxon>Chromadorea</taxon>
        <taxon>Rhabditida</taxon>
        <taxon>Spirurina</taxon>
        <taxon>Ascaridomorpha</taxon>
        <taxon>Ascaridoidea</taxon>
        <taxon>Toxocaridae</taxon>
        <taxon>Toxocara</taxon>
    </lineage>
</organism>
<reference evidence="1 2" key="2">
    <citation type="submission" date="2018-11" db="EMBL/GenBank/DDBJ databases">
        <authorList>
            <consortium name="Pathogen Informatics"/>
        </authorList>
    </citation>
    <scope>NUCLEOTIDE SEQUENCE [LARGE SCALE GENOMIC DNA]</scope>
</reference>
<dbReference type="EMBL" id="UYWY01011064">
    <property type="protein sequence ID" value="VDM34127.1"/>
    <property type="molecule type" value="Genomic_DNA"/>
</dbReference>
<accession>A0A183U9D3</accession>